<reference evidence="5 6" key="1">
    <citation type="submission" date="2024-10" db="EMBL/GenBank/DDBJ databases">
        <title>The Natural Products Discovery Center: Release of the First 8490 Sequenced Strains for Exploring Actinobacteria Biosynthetic Diversity.</title>
        <authorList>
            <person name="Kalkreuter E."/>
            <person name="Kautsar S.A."/>
            <person name="Yang D."/>
            <person name="Bader C.D."/>
            <person name="Teijaro C.N."/>
            <person name="Fluegel L."/>
            <person name="Davis C.M."/>
            <person name="Simpson J.R."/>
            <person name="Lauterbach L."/>
            <person name="Steele A.D."/>
            <person name="Gui C."/>
            <person name="Meng S."/>
            <person name="Li G."/>
            <person name="Viehrig K."/>
            <person name="Ye F."/>
            <person name="Su P."/>
            <person name="Kiefer A.F."/>
            <person name="Nichols A."/>
            <person name="Cepeda A.J."/>
            <person name="Yan W."/>
            <person name="Fan B."/>
            <person name="Jiang Y."/>
            <person name="Adhikari A."/>
            <person name="Zheng C.-J."/>
            <person name="Schuster L."/>
            <person name="Cowan T.M."/>
            <person name="Smanski M.J."/>
            <person name="Chevrette M.G."/>
            <person name="De Carvalho L.P.S."/>
            <person name="Shen B."/>
        </authorList>
    </citation>
    <scope>NUCLEOTIDE SEQUENCE [LARGE SCALE GENOMIC DNA]</scope>
    <source>
        <strain evidence="5 6">NPDC049639</strain>
    </source>
</reference>
<dbReference type="InterPro" id="IPR000792">
    <property type="entry name" value="Tscrpt_reg_LuxR_C"/>
</dbReference>
<dbReference type="PANTHER" id="PTHR44688:SF16">
    <property type="entry name" value="DNA-BINDING TRANSCRIPTIONAL ACTIVATOR DEVR_DOSR"/>
    <property type="match status" value="1"/>
</dbReference>
<dbReference type="Pfam" id="PF00196">
    <property type="entry name" value="GerE"/>
    <property type="match status" value="1"/>
</dbReference>
<dbReference type="RefSeq" id="WP_398277951.1">
    <property type="nucleotide sequence ID" value="NZ_JBITLV010000002.1"/>
</dbReference>
<evidence type="ECO:0000259" key="4">
    <source>
        <dbReference type="PROSITE" id="PS50043"/>
    </source>
</evidence>
<dbReference type="PRINTS" id="PR00038">
    <property type="entry name" value="HTHLUXR"/>
</dbReference>
<dbReference type="InterPro" id="IPR036388">
    <property type="entry name" value="WH-like_DNA-bd_sf"/>
</dbReference>
<comment type="caution">
    <text evidence="5">The sequence shown here is derived from an EMBL/GenBank/DDBJ whole genome shotgun (WGS) entry which is preliminary data.</text>
</comment>
<evidence type="ECO:0000256" key="1">
    <source>
        <dbReference type="ARBA" id="ARBA00023015"/>
    </source>
</evidence>
<dbReference type="Gene3D" id="1.10.10.10">
    <property type="entry name" value="Winged helix-like DNA-binding domain superfamily/Winged helix DNA-binding domain"/>
    <property type="match status" value="1"/>
</dbReference>
<dbReference type="CDD" id="cd06170">
    <property type="entry name" value="LuxR_C_like"/>
    <property type="match status" value="1"/>
</dbReference>
<dbReference type="Proteomes" id="UP001612915">
    <property type="component" value="Unassembled WGS sequence"/>
</dbReference>
<keyword evidence="6" id="KW-1185">Reference proteome</keyword>
<evidence type="ECO:0000256" key="2">
    <source>
        <dbReference type="ARBA" id="ARBA00023125"/>
    </source>
</evidence>
<keyword evidence="2" id="KW-0238">DNA-binding</keyword>
<accession>A0ABW8AL28</accession>
<keyword evidence="1" id="KW-0805">Transcription regulation</keyword>
<organism evidence="5 6">
    <name type="scientific">Spongisporangium articulatum</name>
    <dbReference type="NCBI Taxonomy" id="3362603"/>
    <lineage>
        <taxon>Bacteria</taxon>
        <taxon>Bacillati</taxon>
        <taxon>Actinomycetota</taxon>
        <taxon>Actinomycetes</taxon>
        <taxon>Kineosporiales</taxon>
        <taxon>Kineosporiaceae</taxon>
        <taxon>Spongisporangium</taxon>
    </lineage>
</organism>
<dbReference type="SMART" id="SM00421">
    <property type="entry name" value="HTH_LUXR"/>
    <property type="match status" value="1"/>
</dbReference>
<dbReference type="PROSITE" id="PS50043">
    <property type="entry name" value="HTH_LUXR_2"/>
    <property type="match status" value="1"/>
</dbReference>
<proteinExistence type="predicted"/>
<gene>
    <name evidence="5" type="ORF">ACIB24_08275</name>
</gene>
<dbReference type="PROSITE" id="PS00622">
    <property type="entry name" value="HTH_LUXR_1"/>
    <property type="match status" value="1"/>
</dbReference>
<dbReference type="PANTHER" id="PTHR44688">
    <property type="entry name" value="DNA-BINDING TRANSCRIPTIONAL ACTIVATOR DEVR_DOSR"/>
    <property type="match status" value="1"/>
</dbReference>
<evidence type="ECO:0000313" key="6">
    <source>
        <dbReference type="Proteomes" id="UP001612915"/>
    </source>
</evidence>
<protein>
    <submittedName>
        <fullName evidence="5">Response regulator transcription factor</fullName>
    </submittedName>
</protein>
<name>A0ABW8AL28_9ACTN</name>
<sequence>MSPQGDLHGLTPRELEVLGLLADGLSNGDIARTLNVAPRTVAAHMEHVLVKLAAPTRTLAALRAVREGLYVPLLRSRG</sequence>
<evidence type="ECO:0000256" key="3">
    <source>
        <dbReference type="ARBA" id="ARBA00023163"/>
    </source>
</evidence>
<dbReference type="SUPFAM" id="SSF46894">
    <property type="entry name" value="C-terminal effector domain of the bipartite response regulators"/>
    <property type="match status" value="1"/>
</dbReference>
<feature type="domain" description="HTH luxR-type" evidence="4">
    <location>
        <begin position="3"/>
        <end position="68"/>
    </location>
</feature>
<keyword evidence="3" id="KW-0804">Transcription</keyword>
<dbReference type="EMBL" id="JBITLV010000002">
    <property type="protein sequence ID" value="MFI7587055.1"/>
    <property type="molecule type" value="Genomic_DNA"/>
</dbReference>
<evidence type="ECO:0000313" key="5">
    <source>
        <dbReference type="EMBL" id="MFI7587055.1"/>
    </source>
</evidence>
<dbReference type="InterPro" id="IPR016032">
    <property type="entry name" value="Sig_transdc_resp-reg_C-effctor"/>
</dbReference>